<reference evidence="10" key="1">
    <citation type="submission" date="2020-07" db="EMBL/GenBank/DDBJ databases">
        <title>Ethylene signaling mediates host invasion by parasitic plants.</title>
        <authorList>
            <person name="Yoshida S."/>
        </authorList>
    </citation>
    <scope>NUCLEOTIDE SEQUENCE</scope>
    <source>
        <strain evidence="10">Okayama</strain>
    </source>
</reference>
<name>A0A830BDD9_9LAMI</name>
<feature type="region of interest" description="Disordered" evidence="7">
    <location>
        <begin position="336"/>
        <end position="357"/>
    </location>
</feature>
<keyword evidence="4 8" id="KW-0812">Transmembrane</keyword>
<keyword evidence="3" id="KW-0808">Transferase</keyword>
<evidence type="ECO:0000256" key="1">
    <source>
        <dbReference type="ARBA" id="ARBA00004167"/>
    </source>
</evidence>
<dbReference type="Pfam" id="PF23452">
    <property type="entry name" value="HPAT"/>
    <property type="match status" value="1"/>
</dbReference>
<evidence type="ECO:0000313" key="11">
    <source>
        <dbReference type="Proteomes" id="UP000653305"/>
    </source>
</evidence>
<comment type="subcellular location">
    <subcellularLocation>
        <location evidence="1">Membrane</location>
        <topology evidence="1">Single-pass membrane protein</topology>
    </subcellularLocation>
</comment>
<evidence type="ECO:0000256" key="6">
    <source>
        <dbReference type="ARBA" id="ARBA00023136"/>
    </source>
</evidence>
<evidence type="ECO:0000259" key="9">
    <source>
        <dbReference type="Pfam" id="PF23452"/>
    </source>
</evidence>
<keyword evidence="5 8" id="KW-1133">Transmembrane helix</keyword>
<evidence type="ECO:0000256" key="4">
    <source>
        <dbReference type="ARBA" id="ARBA00022692"/>
    </source>
</evidence>
<dbReference type="EMBL" id="BMAC01000096">
    <property type="protein sequence ID" value="GFP84966.1"/>
    <property type="molecule type" value="Genomic_DNA"/>
</dbReference>
<dbReference type="OrthoDB" id="2015991at2759"/>
<evidence type="ECO:0000313" key="10">
    <source>
        <dbReference type="EMBL" id="GFP84966.1"/>
    </source>
</evidence>
<dbReference type="AlphaFoldDB" id="A0A830BDD9"/>
<feature type="region of interest" description="Disordered" evidence="7">
    <location>
        <begin position="210"/>
        <end position="273"/>
    </location>
</feature>
<accession>A0A830BDD9</accession>
<evidence type="ECO:0000256" key="7">
    <source>
        <dbReference type="SAM" id="MobiDB-lite"/>
    </source>
</evidence>
<feature type="compositionally biased region" description="Pro residues" evidence="7">
    <location>
        <begin position="219"/>
        <end position="249"/>
    </location>
</feature>
<dbReference type="InterPro" id="IPR056508">
    <property type="entry name" value="HPAT-like"/>
</dbReference>
<organism evidence="10 11">
    <name type="scientific">Phtheirospermum japonicum</name>
    <dbReference type="NCBI Taxonomy" id="374723"/>
    <lineage>
        <taxon>Eukaryota</taxon>
        <taxon>Viridiplantae</taxon>
        <taxon>Streptophyta</taxon>
        <taxon>Embryophyta</taxon>
        <taxon>Tracheophyta</taxon>
        <taxon>Spermatophyta</taxon>
        <taxon>Magnoliopsida</taxon>
        <taxon>eudicotyledons</taxon>
        <taxon>Gunneridae</taxon>
        <taxon>Pentapetalae</taxon>
        <taxon>asterids</taxon>
        <taxon>lamiids</taxon>
        <taxon>Lamiales</taxon>
        <taxon>Orobanchaceae</taxon>
        <taxon>Orobanchaceae incertae sedis</taxon>
        <taxon>Phtheirospermum</taxon>
    </lineage>
</organism>
<proteinExistence type="predicted"/>
<protein>
    <recommendedName>
        <fullName evidence="9">Hydroxyproline O-arabinosyltransferase-like domain-containing protein</fullName>
    </recommendedName>
</protein>
<dbReference type="Proteomes" id="UP000653305">
    <property type="component" value="Unassembled WGS sequence"/>
</dbReference>
<evidence type="ECO:0000256" key="8">
    <source>
        <dbReference type="SAM" id="Phobius"/>
    </source>
</evidence>
<sequence length="357" mass="40686">MRGPITPWEFNAAKGKPVSTPYEQDFLFIAVLYLIGCDNELARVHTRNPGSCDKVGGVIIMHIRDLKRFALLWLHKTEEVRADMGHWAKIFTGDIYESGWISEMYGYSFAAAEMNLRHVISNDILIYPGYVPVPGVNYRVFHYGLEFRVGNWSFDKAKWRHMDVVNKCWAKFPNPPNSSTLDRSNDEALSRDLLSLECINSLNEALNLHHERKKCPDPNSLPPPVQKAPNPPSLSPPPQKIPNDPPPLPRPKRETESEIITASKKIGENDDIDTTVHSSEVKNNESQELSPPAENNQAFSSMRFWIIGLWAFSIFGFVAVMVMMICRRKGQRKRGKAFKTKRRTSYSGTWDRNAEIS</sequence>
<evidence type="ECO:0000256" key="3">
    <source>
        <dbReference type="ARBA" id="ARBA00022679"/>
    </source>
</evidence>
<dbReference type="PANTHER" id="PTHR31485">
    <property type="entry name" value="PEPTIDYL SERINE ALPHA-GALACTOSYLTRANSFERASE"/>
    <property type="match status" value="1"/>
</dbReference>
<dbReference type="PANTHER" id="PTHR31485:SF7">
    <property type="entry name" value="PEPTIDYL SERINE ALPHA-GALACTOSYLTRANSFERASE"/>
    <property type="match status" value="1"/>
</dbReference>
<keyword evidence="11" id="KW-1185">Reference proteome</keyword>
<feature type="domain" description="Hydroxyproline O-arabinosyltransferase-like" evidence="9">
    <location>
        <begin position="59"/>
        <end position="178"/>
    </location>
</feature>
<dbReference type="GO" id="GO:0016020">
    <property type="term" value="C:membrane"/>
    <property type="evidence" value="ECO:0007669"/>
    <property type="project" value="UniProtKB-SubCell"/>
</dbReference>
<comment type="caution">
    <text evidence="10">The sequence shown here is derived from an EMBL/GenBank/DDBJ whole genome shotgun (WGS) entry which is preliminary data.</text>
</comment>
<keyword evidence="6 8" id="KW-0472">Membrane</keyword>
<dbReference type="InterPro" id="IPR044845">
    <property type="entry name" value="HPAT/SRGT1-like"/>
</dbReference>
<feature type="transmembrane region" description="Helical" evidence="8">
    <location>
        <begin position="304"/>
        <end position="326"/>
    </location>
</feature>
<evidence type="ECO:0000256" key="5">
    <source>
        <dbReference type="ARBA" id="ARBA00022989"/>
    </source>
</evidence>
<keyword evidence="2" id="KW-0328">Glycosyltransferase</keyword>
<dbReference type="GO" id="GO:0016757">
    <property type="term" value="F:glycosyltransferase activity"/>
    <property type="evidence" value="ECO:0007669"/>
    <property type="project" value="UniProtKB-KW"/>
</dbReference>
<gene>
    <name evidence="10" type="ORF">PHJA_000640400</name>
</gene>
<evidence type="ECO:0000256" key="2">
    <source>
        <dbReference type="ARBA" id="ARBA00022676"/>
    </source>
</evidence>